<proteinExistence type="predicted"/>
<gene>
    <name evidence="1" type="ORF">GCM10011611_31560</name>
</gene>
<evidence type="ECO:0000313" key="1">
    <source>
        <dbReference type="EMBL" id="GGF23148.1"/>
    </source>
</evidence>
<dbReference type="AlphaFoldDB" id="A0A8J2YVU7"/>
<organism evidence="1 2">
    <name type="scientific">Aliidongia dinghuensis</name>
    <dbReference type="NCBI Taxonomy" id="1867774"/>
    <lineage>
        <taxon>Bacteria</taxon>
        <taxon>Pseudomonadati</taxon>
        <taxon>Pseudomonadota</taxon>
        <taxon>Alphaproteobacteria</taxon>
        <taxon>Rhodospirillales</taxon>
        <taxon>Dongiaceae</taxon>
        <taxon>Aliidongia</taxon>
    </lineage>
</organism>
<protein>
    <submittedName>
        <fullName evidence="1">Uncharacterized protein</fullName>
    </submittedName>
</protein>
<name>A0A8J2YVU7_9PROT</name>
<evidence type="ECO:0000313" key="2">
    <source>
        <dbReference type="Proteomes" id="UP000646365"/>
    </source>
</evidence>
<keyword evidence="2" id="KW-1185">Reference proteome</keyword>
<dbReference type="Proteomes" id="UP000646365">
    <property type="component" value="Unassembled WGS sequence"/>
</dbReference>
<accession>A0A8J2YVU7</accession>
<reference evidence="1" key="1">
    <citation type="journal article" date="2014" name="Int. J. Syst. Evol. Microbiol.">
        <title>Complete genome sequence of Corynebacterium casei LMG S-19264T (=DSM 44701T), isolated from a smear-ripened cheese.</title>
        <authorList>
            <consortium name="US DOE Joint Genome Institute (JGI-PGF)"/>
            <person name="Walter F."/>
            <person name="Albersmeier A."/>
            <person name="Kalinowski J."/>
            <person name="Ruckert C."/>
        </authorList>
    </citation>
    <scope>NUCLEOTIDE SEQUENCE</scope>
    <source>
        <strain evidence="1">CGMCC 1.15725</strain>
    </source>
</reference>
<dbReference type="EMBL" id="BMJQ01000008">
    <property type="protein sequence ID" value="GGF23148.1"/>
    <property type="molecule type" value="Genomic_DNA"/>
</dbReference>
<comment type="caution">
    <text evidence="1">The sequence shown here is derived from an EMBL/GenBank/DDBJ whole genome shotgun (WGS) entry which is preliminary data.</text>
</comment>
<sequence length="175" mass="19412">MTISAKSHLHHPVARPSENLDEFTGILRRGFNFSAGNTSHWSFEDWEAAVDAIDDEEDTGVAPKIGSDIFDPAEVTDDEGSRFEGHGLWTLLGLAYMRGRRAFKAGVSKTARPFRTMQLKHMNVPTGVGDTLEMQFRNGFDDALADAVVGGDRTPNWVRHALRAPLMRSRAERGD</sequence>
<reference evidence="1" key="2">
    <citation type="submission" date="2020-09" db="EMBL/GenBank/DDBJ databases">
        <authorList>
            <person name="Sun Q."/>
            <person name="Zhou Y."/>
        </authorList>
    </citation>
    <scope>NUCLEOTIDE SEQUENCE</scope>
    <source>
        <strain evidence="1">CGMCC 1.15725</strain>
    </source>
</reference>
<dbReference type="RefSeq" id="WP_189047432.1">
    <property type="nucleotide sequence ID" value="NZ_BMJQ01000008.1"/>
</dbReference>